<sequence length="151" mass="16248">MPNPGTQSTNPHPEGFLRARLAGLSGQVASSSPNRPGPVHPKSPGISASRVAVEEPEQLQDLLEHPHTGGCLQTWLAEISPGTPPDYPRSLPTSYLITQSTHPKSDAVGKPQDPKQLGEDPQEELGLDFLGLQCDPRLRLIFYHPNGNPAI</sequence>
<feature type="compositionally biased region" description="Polar residues" evidence="1">
    <location>
        <begin position="91"/>
        <end position="102"/>
    </location>
</feature>
<evidence type="ECO:0000256" key="1">
    <source>
        <dbReference type="SAM" id="MobiDB-lite"/>
    </source>
</evidence>
<proteinExistence type="predicted"/>
<protein>
    <submittedName>
        <fullName evidence="2">Uncharacterized protein</fullName>
    </submittedName>
</protein>
<dbReference type="AlphaFoldDB" id="A0A194VK83"/>
<accession>A0A194VK83</accession>
<gene>
    <name evidence="2" type="ORF">VM1G_11172</name>
</gene>
<feature type="region of interest" description="Disordered" evidence="1">
    <location>
        <begin position="21"/>
        <end position="66"/>
    </location>
</feature>
<name>A0A194VK83_CYTMA</name>
<evidence type="ECO:0000313" key="2">
    <source>
        <dbReference type="EMBL" id="KUI64373.1"/>
    </source>
</evidence>
<dbReference type="Proteomes" id="UP000078559">
    <property type="component" value="Unassembled WGS sequence"/>
</dbReference>
<feature type="region of interest" description="Disordered" evidence="1">
    <location>
        <begin position="81"/>
        <end position="122"/>
    </location>
</feature>
<feature type="compositionally biased region" description="Basic and acidic residues" evidence="1">
    <location>
        <begin position="103"/>
        <end position="118"/>
    </location>
</feature>
<organism evidence="2 3">
    <name type="scientific">Cytospora mali</name>
    <name type="common">Apple Valsa canker fungus</name>
    <name type="synonym">Valsa mali</name>
    <dbReference type="NCBI Taxonomy" id="578113"/>
    <lineage>
        <taxon>Eukaryota</taxon>
        <taxon>Fungi</taxon>
        <taxon>Dikarya</taxon>
        <taxon>Ascomycota</taxon>
        <taxon>Pezizomycotina</taxon>
        <taxon>Sordariomycetes</taxon>
        <taxon>Sordariomycetidae</taxon>
        <taxon>Diaporthales</taxon>
        <taxon>Cytosporaceae</taxon>
        <taxon>Cytospora</taxon>
    </lineage>
</organism>
<keyword evidence="3" id="KW-1185">Reference proteome</keyword>
<evidence type="ECO:0000313" key="3">
    <source>
        <dbReference type="Proteomes" id="UP000078559"/>
    </source>
</evidence>
<reference evidence="2" key="1">
    <citation type="submission" date="2014-12" db="EMBL/GenBank/DDBJ databases">
        <title>Genome Sequence of Valsa Canker Pathogens Uncovers a Specific Adaption of Colonization on Woody Bark.</title>
        <authorList>
            <person name="Yin Z."/>
            <person name="Liu H."/>
            <person name="Gao X."/>
            <person name="Li Z."/>
            <person name="Song N."/>
            <person name="Ke X."/>
            <person name="Dai Q."/>
            <person name="Wu Y."/>
            <person name="Sun Y."/>
            <person name="Xu J.-R."/>
            <person name="Kang Z.K."/>
            <person name="Wang L."/>
            <person name="Huang L."/>
        </authorList>
    </citation>
    <scope>NUCLEOTIDE SEQUENCE [LARGE SCALE GENOMIC DNA]</scope>
    <source>
        <strain evidence="2">03-8</strain>
    </source>
</reference>
<dbReference type="EMBL" id="KN796134">
    <property type="protein sequence ID" value="KUI64373.1"/>
    <property type="molecule type" value="Genomic_DNA"/>
</dbReference>